<comment type="caution">
    <text evidence="1">The sequence shown here is derived from an EMBL/GenBank/DDBJ whole genome shotgun (WGS) entry which is preliminary data.</text>
</comment>
<evidence type="ECO:0000313" key="1">
    <source>
        <dbReference type="EMBL" id="GFR23590.1"/>
    </source>
</evidence>
<dbReference type="EMBL" id="BMAO01008458">
    <property type="protein sequence ID" value="GFR23590.1"/>
    <property type="molecule type" value="Genomic_DNA"/>
</dbReference>
<organism evidence="1 2">
    <name type="scientific">Trichonephila clavata</name>
    <name type="common">Joro spider</name>
    <name type="synonym">Nephila clavata</name>
    <dbReference type="NCBI Taxonomy" id="2740835"/>
    <lineage>
        <taxon>Eukaryota</taxon>
        <taxon>Metazoa</taxon>
        <taxon>Ecdysozoa</taxon>
        <taxon>Arthropoda</taxon>
        <taxon>Chelicerata</taxon>
        <taxon>Arachnida</taxon>
        <taxon>Araneae</taxon>
        <taxon>Araneomorphae</taxon>
        <taxon>Entelegynae</taxon>
        <taxon>Araneoidea</taxon>
        <taxon>Nephilidae</taxon>
        <taxon>Trichonephila</taxon>
    </lineage>
</organism>
<name>A0A8X6LVK2_TRICU</name>
<evidence type="ECO:0000313" key="2">
    <source>
        <dbReference type="Proteomes" id="UP000887116"/>
    </source>
</evidence>
<reference evidence="1" key="1">
    <citation type="submission" date="2020-07" db="EMBL/GenBank/DDBJ databases">
        <title>Multicomponent nature underlies the extraordinary mechanical properties of spider dragline silk.</title>
        <authorList>
            <person name="Kono N."/>
            <person name="Nakamura H."/>
            <person name="Mori M."/>
            <person name="Yoshida Y."/>
            <person name="Ohtoshi R."/>
            <person name="Malay A.D."/>
            <person name="Moran D.A.P."/>
            <person name="Tomita M."/>
            <person name="Numata K."/>
            <person name="Arakawa K."/>
        </authorList>
    </citation>
    <scope>NUCLEOTIDE SEQUENCE</scope>
</reference>
<protein>
    <submittedName>
        <fullName evidence="1">Uncharacterized protein</fullName>
    </submittedName>
</protein>
<accession>A0A8X6LVK2</accession>
<keyword evidence="2" id="KW-1185">Reference proteome</keyword>
<dbReference type="Proteomes" id="UP000887116">
    <property type="component" value="Unassembled WGS sequence"/>
</dbReference>
<gene>
    <name evidence="1" type="ORF">TNCT_680241</name>
</gene>
<dbReference type="AlphaFoldDB" id="A0A8X6LVK2"/>
<sequence>MCDECLKITYHSANQVGMVNTGMVIILIKTKTKLVSKDDLLAFCMAPCCFFVAPLQSPGMLRWYQCQSPWRFPYKDSRNMLLLLMVLPLTKYGKQDTTVCLVSRIVTVGVLQTFQTILLYSQLVFRVAFF</sequence>
<proteinExistence type="predicted"/>